<protein>
    <submittedName>
        <fullName evidence="2">Uncharacterized protein</fullName>
    </submittedName>
</protein>
<dbReference type="EMBL" id="HBGU01086249">
    <property type="protein sequence ID" value="CAD9555432.1"/>
    <property type="molecule type" value="Transcribed_RNA"/>
</dbReference>
<evidence type="ECO:0000313" key="2">
    <source>
        <dbReference type="EMBL" id="CAD9555432.1"/>
    </source>
</evidence>
<reference evidence="2" key="1">
    <citation type="submission" date="2021-01" db="EMBL/GenBank/DDBJ databases">
        <authorList>
            <person name="Corre E."/>
            <person name="Pelletier E."/>
            <person name="Niang G."/>
            <person name="Scheremetjew M."/>
            <person name="Finn R."/>
            <person name="Kale V."/>
            <person name="Holt S."/>
            <person name="Cochrane G."/>
            <person name="Meng A."/>
            <person name="Brown T."/>
            <person name="Cohen L."/>
        </authorList>
    </citation>
    <scope>NUCLEOTIDE SEQUENCE</scope>
    <source>
        <strain evidence="2">UTEX LB 985</strain>
    </source>
</reference>
<proteinExistence type="predicted"/>
<evidence type="ECO:0000256" key="1">
    <source>
        <dbReference type="SAM" id="MobiDB-lite"/>
    </source>
</evidence>
<organism evidence="2">
    <name type="scientific">Haptolina brevifila</name>
    <dbReference type="NCBI Taxonomy" id="156173"/>
    <lineage>
        <taxon>Eukaryota</taxon>
        <taxon>Haptista</taxon>
        <taxon>Haptophyta</taxon>
        <taxon>Prymnesiophyceae</taxon>
        <taxon>Prymnesiales</taxon>
        <taxon>Prymnesiaceae</taxon>
        <taxon>Haptolina</taxon>
    </lineage>
</organism>
<sequence>MADGPQAKADATGTVGAMLEELEARVVAKMEAVLRKELAAATKELAAATKELGAGCRFQGAAAAEEQRHQKASTEEGKQLMHAELGGPAGDSASSQPTEPLDELRRAMSEATKRREPTLWL</sequence>
<feature type="region of interest" description="Disordered" evidence="1">
    <location>
        <begin position="65"/>
        <end position="121"/>
    </location>
</feature>
<feature type="compositionally biased region" description="Basic and acidic residues" evidence="1">
    <location>
        <begin position="102"/>
        <end position="121"/>
    </location>
</feature>
<gene>
    <name evidence="2" type="ORF">CBRE1094_LOCUS47090</name>
</gene>
<dbReference type="AlphaFoldDB" id="A0A7S2NSB9"/>
<name>A0A7S2NSB9_9EUKA</name>
<feature type="compositionally biased region" description="Basic and acidic residues" evidence="1">
    <location>
        <begin position="65"/>
        <end position="81"/>
    </location>
</feature>
<accession>A0A7S2NSB9</accession>